<protein>
    <submittedName>
        <fullName evidence="3">Uncharacterized protein</fullName>
    </submittedName>
</protein>
<proteinExistence type="predicted"/>
<organism evidence="3 4">
    <name type="scientific">Stomatobaculum longum</name>
    <dbReference type="NCBI Taxonomy" id="796942"/>
    <lineage>
        <taxon>Bacteria</taxon>
        <taxon>Bacillati</taxon>
        <taxon>Bacillota</taxon>
        <taxon>Clostridia</taxon>
        <taxon>Lachnospirales</taxon>
        <taxon>Lachnospiraceae</taxon>
        <taxon>Stomatobaculum</taxon>
    </lineage>
</organism>
<dbReference type="EMBL" id="AGEL01000015">
    <property type="protein sequence ID" value="EHO15686.1"/>
    <property type="molecule type" value="Genomic_DNA"/>
</dbReference>
<name>A0AA37DFF9_9FIRM</name>
<evidence type="ECO:0000313" key="4">
    <source>
        <dbReference type="Proteomes" id="UP000018466"/>
    </source>
</evidence>
<feature type="compositionally biased region" description="Polar residues" evidence="1">
    <location>
        <begin position="230"/>
        <end position="239"/>
    </location>
</feature>
<gene>
    <name evidence="3" type="ORF">HMPREF9623_02007</name>
</gene>
<feature type="transmembrane region" description="Helical" evidence="2">
    <location>
        <begin position="71"/>
        <end position="90"/>
    </location>
</feature>
<comment type="caution">
    <text evidence="3">The sequence shown here is derived from an EMBL/GenBank/DDBJ whole genome shotgun (WGS) entry which is preliminary data.</text>
</comment>
<feature type="transmembrane region" description="Helical" evidence="2">
    <location>
        <begin position="110"/>
        <end position="134"/>
    </location>
</feature>
<accession>A0AA37DFF9</accession>
<feature type="region of interest" description="Disordered" evidence="1">
    <location>
        <begin position="184"/>
        <end position="239"/>
    </location>
</feature>
<dbReference type="AlphaFoldDB" id="A0AA37DFF9"/>
<keyword evidence="2" id="KW-0472">Membrane</keyword>
<evidence type="ECO:0000256" key="2">
    <source>
        <dbReference type="SAM" id="Phobius"/>
    </source>
</evidence>
<dbReference type="GeneID" id="86941724"/>
<sequence>MNRNRLLIIISSAVAILGAFLPWASVSAGFFGAMSIRGTQGDGTFIAVLGVIAIVLACLQDNKTALPRNFATGVSVIGALQTLIMLINLLNLSRVFGSQGAALKSYGVSVHIGIGFLFDLLAGIATAVFGAMALSGGKLSKDTLTEVMDASKNLSKTVAQATTTVVKSASEEINKQSEKLKEAKEVKAAEAAQAESAATGTAALPESTTPAPEEPAVPAAENGTEEPPVSDSTSDNSAL</sequence>
<feature type="transmembrane region" description="Helical" evidence="2">
    <location>
        <begin position="43"/>
        <end position="59"/>
    </location>
</feature>
<evidence type="ECO:0000256" key="1">
    <source>
        <dbReference type="SAM" id="MobiDB-lite"/>
    </source>
</evidence>
<keyword evidence="4" id="KW-1185">Reference proteome</keyword>
<keyword evidence="2" id="KW-0812">Transmembrane</keyword>
<reference evidence="3 4" key="1">
    <citation type="submission" date="2011-10" db="EMBL/GenBank/DDBJ databases">
        <title>The Genome Sequence of Lachnospiraceae bacterium ACC2.</title>
        <authorList>
            <consortium name="The Broad Institute Genome Sequencing Platform"/>
            <person name="Earl A."/>
            <person name="Ward D."/>
            <person name="Feldgarden M."/>
            <person name="Gevers D."/>
            <person name="Sizova M."/>
            <person name="Hazen A."/>
            <person name="Epstein S."/>
            <person name="Young S.K."/>
            <person name="Zeng Q."/>
            <person name="Gargeya S."/>
            <person name="Fitzgerald M."/>
            <person name="Haas B."/>
            <person name="Abouelleil A."/>
            <person name="Alvarado L."/>
            <person name="Arachchi H.M."/>
            <person name="Berlin A."/>
            <person name="Brown A."/>
            <person name="Chapman S.B."/>
            <person name="Chen Z."/>
            <person name="Dunbar C."/>
            <person name="Freedman E."/>
            <person name="Gearin G."/>
            <person name="Goldberg J."/>
            <person name="Griggs A."/>
            <person name="Gujja S."/>
            <person name="Heiman D."/>
            <person name="Howarth C."/>
            <person name="Larson L."/>
            <person name="Lui A."/>
            <person name="MacDonald P.J.P."/>
            <person name="Montmayeur A."/>
            <person name="Murphy C."/>
            <person name="Neiman D."/>
            <person name="Pearson M."/>
            <person name="Priest M."/>
            <person name="Roberts A."/>
            <person name="Saif S."/>
            <person name="Shea T."/>
            <person name="Shenoy N."/>
            <person name="Sisk P."/>
            <person name="Stolte C."/>
            <person name="Sykes S."/>
            <person name="Wortman J."/>
            <person name="Nusbaum C."/>
            <person name="Birren B."/>
        </authorList>
    </citation>
    <scope>NUCLEOTIDE SEQUENCE [LARGE SCALE GENOMIC DNA]</scope>
    <source>
        <strain evidence="3 4">ACC2</strain>
    </source>
</reference>
<keyword evidence="2" id="KW-1133">Transmembrane helix</keyword>
<feature type="compositionally biased region" description="Low complexity" evidence="1">
    <location>
        <begin position="189"/>
        <end position="221"/>
    </location>
</feature>
<dbReference type="RefSeq" id="WP_009533813.1">
    <property type="nucleotide sequence ID" value="NZ_JH590865.1"/>
</dbReference>
<evidence type="ECO:0000313" key="3">
    <source>
        <dbReference type="EMBL" id="EHO15686.1"/>
    </source>
</evidence>
<dbReference type="Proteomes" id="UP000018466">
    <property type="component" value="Unassembled WGS sequence"/>
</dbReference>